<proteinExistence type="predicted"/>
<evidence type="ECO:0000313" key="2">
    <source>
        <dbReference type="EMBL" id="KAG7355513.1"/>
    </source>
</evidence>
<comment type="caution">
    <text evidence="2">The sequence shown here is derived from an EMBL/GenBank/DDBJ whole genome shotgun (WGS) entry which is preliminary data.</text>
</comment>
<feature type="chain" id="PRO_5039942858" evidence="1">
    <location>
        <begin position="36"/>
        <end position="235"/>
    </location>
</feature>
<evidence type="ECO:0000256" key="1">
    <source>
        <dbReference type="SAM" id="SignalP"/>
    </source>
</evidence>
<keyword evidence="1" id="KW-0732">Signal</keyword>
<dbReference type="AlphaFoldDB" id="A0A9K3PQF2"/>
<evidence type="ECO:0000313" key="3">
    <source>
        <dbReference type="Proteomes" id="UP000693970"/>
    </source>
</evidence>
<feature type="signal peptide" evidence="1">
    <location>
        <begin position="1"/>
        <end position="35"/>
    </location>
</feature>
<keyword evidence="3" id="KW-1185">Reference proteome</keyword>
<protein>
    <submittedName>
        <fullName evidence="2">Uncharacterized protein</fullName>
    </submittedName>
</protein>
<dbReference type="Proteomes" id="UP000693970">
    <property type="component" value="Unassembled WGS sequence"/>
</dbReference>
<name>A0A9K3PQF2_9STRA</name>
<dbReference type="OrthoDB" id="202789at2759"/>
<gene>
    <name evidence="2" type="ORF">IV203_000199</name>
</gene>
<organism evidence="2 3">
    <name type="scientific">Nitzschia inconspicua</name>
    <dbReference type="NCBI Taxonomy" id="303405"/>
    <lineage>
        <taxon>Eukaryota</taxon>
        <taxon>Sar</taxon>
        <taxon>Stramenopiles</taxon>
        <taxon>Ochrophyta</taxon>
        <taxon>Bacillariophyta</taxon>
        <taxon>Bacillariophyceae</taxon>
        <taxon>Bacillariophycidae</taxon>
        <taxon>Bacillariales</taxon>
        <taxon>Bacillariaceae</taxon>
        <taxon>Nitzschia</taxon>
    </lineage>
</organism>
<reference evidence="2" key="1">
    <citation type="journal article" date="2021" name="Sci. Rep.">
        <title>Diploid genomic architecture of Nitzschia inconspicua, an elite biomass production diatom.</title>
        <authorList>
            <person name="Oliver A."/>
            <person name="Podell S."/>
            <person name="Pinowska A."/>
            <person name="Traller J.C."/>
            <person name="Smith S.R."/>
            <person name="McClure R."/>
            <person name="Beliaev A."/>
            <person name="Bohutskyi P."/>
            <person name="Hill E.A."/>
            <person name="Rabines A."/>
            <person name="Zheng H."/>
            <person name="Allen L.Z."/>
            <person name="Kuo A."/>
            <person name="Grigoriev I.V."/>
            <person name="Allen A.E."/>
            <person name="Hazlebeck D."/>
            <person name="Allen E.E."/>
        </authorList>
    </citation>
    <scope>NUCLEOTIDE SEQUENCE</scope>
    <source>
        <strain evidence="2">Hildebrandi</strain>
    </source>
</reference>
<sequence length="235" mass="24950">MISVNTSAIRGFLVGNLPLLLILVLQVALVGSVHAFSSCDLSIRSLSTTIKSSSTRMAIHGDNGTTDVVGNNRRSFLNAMASSIAVAASTTTAWAPTAAIAAQEPEFRQGIKVDAFNGLIFNYRGGDFGGLSEQDVGDEPSVSYAEFNQRLAAGEVEFVEFLAPDGDKAYVTFKAKDSNGNSLEKNGPPIRIGEGYPIEKHDGFSSPLFCIRAVKNAGVPYKFVVPSLSKYSSTS</sequence>
<reference evidence="2" key="2">
    <citation type="submission" date="2021-04" db="EMBL/GenBank/DDBJ databases">
        <authorList>
            <person name="Podell S."/>
        </authorList>
    </citation>
    <scope>NUCLEOTIDE SEQUENCE</scope>
    <source>
        <strain evidence="2">Hildebrandi</strain>
    </source>
</reference>
<dbReference type="EMBL" id="JAGRRH010000015">
    <property type="protein sequence ID" value="KAG7355513.1"/>
    <property type="molecule type" value="Genomic_DNA"/>
</dbReference>
<accession>A0A9K3PQF2</accession>